<accession>A0AAV5D3X1</accession>
<feature type="region of interest" description="Disordered" evidence="6">
    <location>
        <begin position="359"/>
        <end position="380"/>
    </location>
</feature>
<evidence type="ECO:0000256" key="2">
    <source>
        <dbReference type="ARBA" id="ARBA00023015"/>
    </source>
</evidence>
<dbReference type="EMBL" id="BQKI01000012">
    <property type="protein sequence ID" value="GJN05319.1"/>
    <property type="molecule type" value="Genomic_DNA"/>
</dbReference>
<reference evidence="8" key="1">
    <citation type="journal article" date="2018" name="DNA Res.">
        <title>Multiple hybrid de novo genome assembly of finger millet, an orphan allotetraploid crop.</title>
        <authorList>
            <person name="Hatakeyama M."/>
            <person name="Aluri S."/>
            <person name="Balachadran M.T."/>
            <person name="Sivarajan S.R."/>
            <person name="Patrignani A."/>
            <person name="Gruter S."/>
            <person name="Poveda L."/>
            <person name="Shimizu-Inatsugi R."/>
            <person name="Baeten J."/>
            <person name="Francoijs K.J."/>
            <person name="Nataraja K.N."/>
            <person name="Reddy Y.A.N."/>
            <person name="Phadnis S."/>
            <person name="Ravikumar R.L."/>
            <person name="Schlapbach R."/>
            <person name="Sreeman S.M."/>
            <person name="Shimizu K.K."/>
        </authorList>
    </citation>
    <scope>NUCLEOTIDE SEQUENCE</scope>
</reference>
<dbReference type="InterPro" id="IPR036879">
    <property type="entry name" value="TF_MADSbox_sf"/>
</dbReference>
<dbReference type="GO" id="GO:0046983">
    <property type="term" value="F:protein dimerization activity"/>
    <property type="evidence" value="ECO:0007669"/>
    <property type="project" value="InterPro"/>
</dbReference>
<keyword evidence="5" id="KW-0539">Nucleus</keyword>
<dbReference type="GO" id="GO:0005634">
    <property type="term" value="C:nucleus"/>
    <property type="evidence" value="ECO:0007669"/>
    <property type="project" value="UniProtKB-SubCell"/>
</dbReference>
<name>A0AAV5D3X1_ELECO</name>
<evidence type="ECO:0000256" key="6">
    <source>
        <dbReference type="SAM" id="MobiDB-lite"/>
    </source>
</evidence>
<keyword evidence="3" id="KW-0238">DNA-binding</keyword>
<dbReference type="Pfam" id="PF00319">
    <property type="entry name" value="SRF-TF"/>
    <property type="match status" value="1"/>
</dbReference>
<comment type="subcellular location">
    <subcellularLocation>
        <location evidence="1">Nucleus</location>
    </subcellularLocation>
</comment>
<proteinExistence type="predicted"/>
<dbReference type="InterPro" id="IPR002100">
    <property type="entry name" value="TF_MADSbox"/>
</dbReference>
<keyword evidence="4" id="KW-0804">Transcription</keyword>
<dbReference type="PROSITE" id="PS50066">
    <property type="entry name" value="MADS_BOX_2"/>
    <property type="match status" value="1"/>
</dbReference>
<reference evidence="8" key="2">
    <citation type="submission" date="2021-12" db="EMBL/GenBank/DDBJ databases">
        <title>Resequencing data analysis of finger millet.</title>
        <authorList>
            <person name="Hatakeyama M."/>
            <person name="Aluri S."/>
            <person name="Balachadran M.T."/>
            <person name="Sivarajan S.R."/>
            <person name="Poveda L."/>
            <person name="Shimizu-Inatsugi R."/>
            <person name="Schlapbach R."/>
            <person name="Sreeman S.M."/>
            <person name="Shimizu K.K."/>
        </authorList>
    </citation>
    <scope>NUCLEOTIDE SEQUENCE</scope>
</reference>
<evidence type="ECO:0000256" key="1">
    <source>
        <dbReference type="ARBA" id="ARBA00004123"/>
    </source>
</evidence>
<keyword evidence="2" id="KW-0805">Transcription regulation</keyword>
<dbReference type="Gene3D" id="3.40.1810.10">
    <property type="entry name" value="Transcription factor, MADS-box"/>
    <property type="match status" value="1"/>
</dbReference>
<evidence type="ECO:0000256" key="5">
    <source>
        <dbReference type="ARBA" id="ARBA00023242"/>
    </source>
</evidence>
<evidence type="ECO:0000259" key="7">
    <source>
        <dbReference type="PROSITE" id="PS50066"/>
    </source>
</evidence>
<evidence type="ECO:0000313" key="8">
    <source>
        <dbReference type="EMBL" id="GJN05319.1"/>
    </source>
</evidence>
<gene>
    <name evidence="8" type="primary">ga22938</name>
    <name evidence="8" type="ORF">PR202_ga22938</name>
</gene>
<evidence type="ECO:0000313" key="9">
    <source>
        <dbReference type="Proteomes" id="UP001054889"/>
    </source>
</evidence>
<dbReference type="SUPFAM" id="SSF55455">
    <property type="entry name" value="SRF-like"/>
    <property type="match status" value="1"/>
</dbReference>
<dbReference type="GO" id="GO:0003677">
    <property type="term" value="F:DNA binding"/>
    <property type="evidence" value="ECO:0007669"/>
    <property type="project" value="UniProtKB-KW"/>
</dbReference>
<dbReference type="AlphaFoldDB" id="A0AAV5D3X1"/>
<evidence type="ECO:0000256" key="3">
    <source>
        <dbReference type="ARBA" id="ARBA00023125"/>
    </source>
</evidence>
<feature type="domain" description="MADS-box" evidence="7">
    <location>
        <begin position="22"/>
        <end position="51"/>
    </location>
</feature>
<feature type="compositionally biased region" description="Low complexity" evidence="6">
    <location>
        <begin position="360"/>
        <end position="378"/>
    </location>
</feature>
<protein>
    <recommendedName>
        <fullName evidence="7">MADS-box domain-containing protein</fullName>
    </recommendedName>
</protein>
<organism evidence="8 9">
    <name type="scientific">Eleusine coracana subsp. coracana</name>
    <dbReference type="NCBI Taxonomy" id="191504"/>
    <lineage>
        <taxon>Eukaryota</taxon>
        <taxon>Viridiplantae</taxon>
        <taxon>Streptophyta</taxon>
        <taxon>Embryophyta</taxon>
        <taxon>Tracheophyta</taxon>
        <taxon>Spermatophyta</taxon>
        <taxon>Magnoliopsida</taxon>
        <taxon>Liliopsida</taxon>
        <taxon>Poales</taxon>
        <taxon>Poaceae</taxon>
        <taxon>PACMAD clade</taxon>
        <taxon>Chloridoideae</taxon>
        <taxon>Cynodonteae</taxon>
        <taxon>Eleusininae</taxon>
        <taxon>Eleusine</taxon>
    </lineage>
</organism>
<dbReference type="SMART" id="SM00432">
    <property type="entry name" value="MADS"/>
    <property type="match status" value="1"/>
</dbReference>
<comment type="caution">
    <text evidence="8">The sequence shown here is derived from an EMBL/GenBank/DDBJ whole genome shotgun (WGS) entry which is preliminary data.</text>
</comment>
<dbReference type="Proteomes" id="UP001054889">
    <property type="component" value="Unassembled WGS sequence"/>
</dbReference>
<evidence type="ECO:0000256" key="4">
    <source>
        <dbReference type="ARBA" id="ARBA00023163"/>
    </source>
</evidence>
<sequence>MARGEKKVSREDASSRRTARARAAAFGKRKVGLKKMASELSILCGVRVALVCAGGGASAQPEVWESEAGVLDAYRALPAATRAAHTHRAYAEVEAGKAAAKLARVRQEGPPALARWNKALDGADAEEACRVVERIDAAMEAVEARARALGVPVVPVGEECGLVEGVAPLSHAAPLEGGGSSFVDAQGYPLGVVQGDGDFGDANGGVFDQVMWAHGMQQPGSYQYVTGGAETDGYQLQMAAGMNGHNDTRLMGWDAFQQPQPGYASHCYGGVGTSGYHHTQHAQSNGGLLLQPNPHNAGYPSLDIGLGYPDNAQGYGGGYFVNAPPAAMSHAMGSGDNFTNPAPARPLAVYAGGYTTQWPAQQQQQQQQIQSASSSQQSGVEHLHYFSDVEDTQLNIWGN</sequence>
<keyword evidence="9" id="KW-1185">Reference proteome</keyword>